<gene>
    <name evidence="2" type="ORF">IAB81_00985</name>
</gene>
<evidence type="ECO:0000313" key="3">
    <source>
        <dbReference type="Proteomes" id="UP000823604"/>
    </source>
</evidence>
<feature type="chain" id="PRO_5039287248" evidence="1">
    <location>
        <begin position="26"/>
        <end position="869"/>
    </location>
</feature>
<dbReference type="InterPro" id="IPR008969">
    <property type="entry name" value="CarboxyPept-like_regulatory"/>
</dbReference>
<dbReference type="SUPFAM" id="SSF56935">
    <property type="entry name" value="Porins"/>
    <property type="match status" value="1"/>
</dbReference>
<comment type="caution">
    <text evidence="2">The sequence shown here is derived from an EMBL/GenBank/DDBJ whole genome shotgun (WGS) entry which is preliminary data.</text>
</comment>
<keyword evidence="1" id="KW-0732">Signal</keyword>
<dbReference type="PROSITE" id="PS51257">
    <property type="entry name" value="PROKAR_LIPOPROTEIN"/>
    <property type="match status" value="1"/>
</dbReference>
<name>A0A9D9IGB8_9BACT</name>
<accession>A0A9D9IGB8</accession>
<reference evidence="2" key="2">
    <citation type="journal article" date="2021" name="PeerJ">
        <title>Extensive microbial diversity within the chicken gut microbiome revealed by metagenomics and culture.</title>
        <authorList>
            <person name="Gilroy R."/>
            <person name="Ravi A."/>
            <person name="Getino M."/>
            <person name="Pursley I."/>
            <person name="Horton D.L."/>
            <person name="Alikhan N.F."/>
            <person name="Baker D."/>
            <person name="Gharbi K."/>
            <person name="Hall N."/>
            <person name="Watson M."/>
            <person name="Adriaenssens E.M."/>
            <person name="Foster-Nyarko E."/>
            <person name="Jarju S."/>
            <person name="Secka A."/>
            <person name="Antonio M."/>
            <person name="Oren A."/>
            <person name="Chaudhuri R.R."/>
            <person name="La Ragione R."/>
            <person name="Hildebrand F."/>
            <person name="Pallen M.J."/>
        </authorList>
    </citation>
    <scope>NUCLEOTIDE SEQUENCE</scope>
    <source>
        <strain evidence="2">B1-8020</strain>
    </source>
</reference>
<evidence type="ECO:0000313" key="2">
    <source>
        <dbReference type="EMBL" id="MBO8472193.1"/>
    </source>
</evidence>
<sequence>MIFRKSYKFAFAAVLLLLSCISLHAQNHSIEGKVTGEDGARPIAGAVIMFLQDGKDGKYYCISGPDGAFELRLPEPPGSKDSLRVSILGYETKIISADVSGFIEITLEIKPMNIKQVVVSAPKVELFGDTVEFNVQGFAEQQDKNIEDVLKRMPGIKVDDSGDIYYNGEQIGNLYIEDMDVLGGRYTLLTKNISPEDVKSVQVIERHQPVKALSGIMPGKKPAINLRLRESSKGKWIGSAALAGGYSSDTSALWNGNAFLMRIGRKWNSVNNIKTDNTGGDIRQELLGRSVYDRSYSPGGGGFISVGTSDAPLESARVRFNTSAMGNTSNTWKLDDDWILNASLSYSFDRLESDNSSSTVYFFENKADTVRESESTMTRAHFLHGRVEVQANKKEYYFRNVLSAMAEYKDAVQQVRGDFPNTQQAFLPFFEVDDDLSLVRRFGELSVSVTSQNSFSLNDQRLEVLRDEGRQEQRVMVRDFNTDTWASANFNPVPGFSIGVKGGLDASVRSLESVLRLSGNASGLVDGKLDNDLVTGYVRPYVSPYFNYDSKHWELNVSLPLSWAYYWYVGAGRFIYSAMASAKYKIGPKWSVTLGGNAANTPLSIFSFYDGYIMSNYRNISKGAMNTLQNEIYAASLNVNFKDPVNMLYLSGGVSRSWNVYHVSSNRDFMGDYIVSATDFSKASGKGWNASLSGSMGVYGINGRVGFSLSYSNYSSDSMLQDGVRTPYLSQTVSFAPDFSGRLASWMRLSYRLAFSYNVFSLPGTATSDDRHDLHQSLGLNFTPVAGLDMELSAEHYYTTLDGGTAKHTVLADASVSYTFKGGVQVGLMARNILDNRLFAYSVFDALTSFSCQYAIRPFNIIASVSFRF</sequence>
<proteinExistence type="predicted"/>
<keyword evidence="2" id="KW-0675">Receptor</keyword>
<dbReference type="SUPFAM" id="SSF49464">
    <property type="entry name" value="Carboxypeptidase regulatory domain-like"/>
    <property type="match status" value="1"/>
</dbReference>
<dbReference type="AlphaFoldDB" id="A0A9D9IGB8"/>
<reference evidence="2" key="1">
    <citation type="submission" date="2020-10" db="EMBL/GenBank/DDBJ databases">
        <authorList>
            <person name="Gilroy R."/>
        </authorList>
    </citation>
    <scope>NUCLEOTIDE SEQUENCE</scope>
    <source>
        <strain evidence="2">B1-8020</strain>
    </source>
</reference>
<organism evidence="2 3">
    <name type="scientific">Candidatus Merdivivens pullicola</name>
    <dbReference type="NCBI Taxonomy" id="2840872"/>
    <lineage>
        <taxon>Bacteria</taxon>
        <taxon>Pseudomonadati</taxon>
        <taxon>Bacteroidota</taxon>
        <taxon>Bacteroidia</taxon>
        <taxon>Bacteroidales</taxon>
        <taxon>Muribaculaceae</taxon>
        <taxon>Muribaculaceae incertae sedis</taxon>
        <taxon>Candidatus Merdivivens</taxon>
    </lineage>
</organism>
<evidence type="ECO:0000256" key="1">
    <source>
        <dbReference type="SAM" id="SignalP"/>
    </source>
</evidence>
<feature type="signal peptide" evidence="1">
    <location>
        <begin position="1"/>
        <end position="25"/>
    </location>
</feature>
<dbReference type="Proteomes" id="UP000823604">
    <property type="component" value="Unassembled WGS sequence"/>
</dbReference>
<protein>
    <submittedName>
        <fullName evidence="2">TonB-dependent receptor</fullName>
    </submittedName>
</protein>
<dbReference type="EMBL" id="JADIMA010000008">
    <property type="protein sequence ID" value="MBO8472193.1"/>
    <property type="molecule type" value="Genomic_DNA"/>
</dbReference>